<keyword evidence="12 14" id="KW-0961">Cell wall biogenesis/degradation</keyword>
<protein>
    <recommendedName>
        <fullName evidence="3 14">UDP-N-acetylmuramate--L-alanine ligase</fullName>
        <ecNumber evidence="3 14">6.3.2.8</ecNumber>
    </recommendedName>
    <alternativeName>
        <fullName evidence="14">UDP-N-acetylmuramoyl-L-alanine synthetase</fullName>
    </alternativeName>
</protein>
<dbReference type="SUPFAM" id="SSF53623">
    <property type="entry name" value="MurD-like peptide ligases, catalytic domain"/>
    <property type="match status" value="1"/>
</dbReference>
<feature type="compositionally biased region" description="Basic and acidic residues" evidence="15">
    <location>
        <begin position="494"/>
        <end position="508"/>
    </location>
</feature>
<dbReference type="InterPro" id="IPR036565">
    <property type="entry name" value="Mur-like_cat_sf"/>
</dbReference>
<dbReference type="SUPFAM" id="SSF53244">
    <property type="entry name" value="MurD-like peptide ligases, peptide-binding domain"/>
    <property type="match status" value="1"/>
</dbReference>
<evidence type="ECO:0000256" key="4">
    <source>
        <dbReference type="ARBA" id="ARBA00022490"/>
    </source>
</evidence>
<comment type="catalytic activity">
    <reaction evidence="13 14">
        <text>UDP-N-acetyl-alpha-D-muramate + L-alanine + ATP = UDP-N-acetyl-alpha-D-muramoyl-L-alanine + ADP + phosphate + H(+)</text>
        <dbReference type="Rhea" id="RHEA:23372"/>
        <dbReference type="ChEBI" id="CHEBI:15378"/>
        <dbReference type="ChEBI" id="CHEBI:30616"/>
        <dbReference type="ChEBI" id="CHEBI:43474"/>
        <dbReference type="ChEBI" id="CHEBI:57972"/>
        <dbReference type="ChEBI" id="CHEBI:70757"/>
        <dbReference type="ChEBI" id="CHEBI:83898"/>
        <dbReference type="ChEBI" id="CHEBI:456216"/>
        <dbReference type="EC" id="6.3.2.8"/>
    </reaction>
</comment>
<dbReference type="InterPro" id="IPR000713">
    <property type="entry name" value="Mur_ligase_N"/>
</dbReference>
<keyword evidence="6 14" id="KW-0132">Cell division</keyword>
<dbReference type="AlphaFoldDB" id="A0A7T7S272"/>
<feature type="binding site" evidence="14">
    <location>
        <begin position="125"/>
        <end position="131"/>
    </location>
    <ligand>
        <name>ATP</name>
        <dbReference type="ChEBI" id="CHEBI:30616"/>
    </ligand>
</feature>
<feature type="domain" description="Mur ligase C-terminal" evidence="17">
    <location>
        <begin position="341"/>
        <end position="473"/>
    </location>
</feature>
<dbReference type="InterPro" id="IPR004101">
    <property type="entry name" value="Mur_ligase_C"/>
</dbReference>
<comment type="function">
    <text evidence="14">Cell wall formation.</text>
</comment>
<evidence type="ECO:0000259" key="17">
    <source>
        <dbReference type="Pfam" id="PF02875"/>
    </source>
</evidence>
<keyword evidence="9 14" id="KW-0133">Cell shape</keyword>
<dbReference type="UniPathway" id="UPA00219"/>
<dbReference type="GO" id="GO:0005524">
    <property type="term" value="F:ATP binding"/>
    <property type="evidence" value="ECO:0007669"/>
    <property type="project" value="UniProtKB-UniRule"/>
</dbReference>
<dbReference type="InterPro" id="IPR013221">
    <property type="entry name" value="Mur_ligase_cen"/>
</dbReference>
<dbReference type="InterPro" id="IPR050061">
    <property type="entry name" value="MurCDEF_pg_biosynth"/>
</dbReference>
<proteinExistence type="inferred from homology"/>
<evidence type="ECO:0000256" key="6">
    <source>
        <dbReference type="ARBA" id="ARBA00022618"/>
    </source>
</evidence>
<evidence type="ECO:0000256" key="12">
    <source>
        <dbReference type="ARBA" id="ARBA00023316"/>
    </source>
</evidence>
<keyword evidence="5 14" id="KW-0436">Ligase</keyword>
<evidence type="ECO:0000256" key="10">
    <source>
        <dbReference type="ARBA" id="ARBA00022984"/>
    </source>
</evidence>
<dbReference type="GO" id="GO:0008360">
    <property type="term" value="P:regulation of cell shape"/>
    <property type="evidence" value="ECO:0007669"/>
    <property type="project" value="UniProtKB-KW"/>
</dbReference>
<dbReference type="RefSeq" id="WP_200277469.1">
    <property type="nucleotide sequence ID" value="NZ_CP066802.1"/>
</dbReference>
<organism evidence="19 20">
    <name type="scientific">Actinomyces weissii</name>
    <dbReference type="NCBI Taxonomy" id="675090"/>
    <lineage>
        <taxon>Bacteria</taxon>
        <taxon>Bacillati</taxon>
        <taxon>Actinomycetota</taxon>
        <taxon>Actinomycetes</taxon>
        <taxon>Actinomycetales</taxon>
        <taxon>Actinomycetaceae</taxon>
        <taxon>Actinomyces</taxon>
    </lineage>
</organism>
<feature type="domain" description="Mur ligase central" evidence="18">
    <location>
        <begin position="123"/>
        <end position="256"/>
    </location>
</feature>
<evidence type="ECO:0000256" key="9">
    <source>
        <dbReference type="ARBA" id="ARBA00022960"/>
    </source>
</evidence>
<comment type="pathway">
    <text evidence="2 14">Cell wall biogenesis; peptidoglycan biosynthesis.</text>
</comment>
<dbReference type="SUPFAM" id="SSF51984">
    <property type="entry name" value="MurCD N-terminal domain"/>
    <property type="match status" value="1"/>
</dbReference>
<evidence type="ECO:0000256" key="2">
    <source>
        <dbReference type="ARBA" id="ARBA00004752"/>
    </source>
</evidence>
<dbReference type="InterPro" id="IPR005758">
    <property type="entry name" value="UDP-N-AcMur_Ala_ligase_MurC"/>
</dbReference>
<keyword evidence="20" id="KW-1185">Reference proteome</keyword>
<dbReference type="Gene3D" id="3.40.1190.10">
    <property type="entry name" value="Mur-like, catalytic domain"/>
    <property type="match status" value="1"/>
</dbReference>
<evidence type="ECO:0000313" key="20">
    <source>
        <dbReference type="Proteomes" id="UP000595895"/>
    </source>
</evidence>
<dbReference type="GO" id="GO:0008763">
    <property type="term" value="F:UDP-N-acetylmuramate-L-alanine ligase activity"/>
    <property type="evidence" value="ECO:0007669"/>
    <property type="project" value="UniProtKB-UniRule"/>
</dbReference>
<dbReference type="PANTHER" id="PTHR43445:SF3">
    <property type="entry name" value="UDP-N-ACETYLMURAMATE--L-ALANINE LIGASE"/>
    <property type="match status" value="1"/>
</dbReference>
<dbReference type="PANTHER" id="PTHR43445">
    <property type="entry name" value="UDP-N-ACETYLMURAMATE--L-ALANINE LIGASE-RELATED"/>
    <property type="match status" value="1"/>
</dbReference>
<gene>
    <name evidence="14" type="primary">murC</name>
    <name evidence="19" type="ORF">JG540_04115</name>
</gene>
<dbReference type="GO" id="GO:0071555">
    <property type="term" value="P:cell wall organization"/>
    <property type="evidence" value="ECO:0007669"/>
    <property type="project" value="UniProtKB-KW"/>
</dbReference>
<evidence type="ECO:0000259" key="18">
    <source>
        <dbReference type="Pfam" id="PF08245"/>
    </source>
</evidence>
<dbReference type="Pfam" id="PF08245">
    <property type="entry name" value="Mur_ligase_M"/>
    <property type="match status" value="1"/>
</dbReference>
<feature type="region of interest" description="Disordered" evidence="15">
    <location>
        <begin position="494"/>
        <end position="514"/>
    </location>
</feature>
<dbReference type="GO" id="GO:0005737">
    <property type="term" value="C:cytoplasm"/>
    <property type="evidence" value="ECO:0007669"/>
    <property type="project" value="UniProtKB-SubCell"/>
</dbReference>
<evidence type="ECO:0000256" key="13">
    <source>
        <dbReference type="ARBA" id="ARBA00047833"/>
    </source>
</evidence>
<keyword evidence="10 14" id="KW-0573">Peptidoglycan synthesis</keyword>
<dbReference type="Proteomes" id="UP000595895">
    <property type="component" value="Chromosome"/>
</dbReference>
<evidence type="ECO:0000256" key="5">
    <source>
        <dbReference type="ARBA" id="ARBA00022598"/>
    </source>
</evidence>
<keyword evidence="11 14" id="KW-0131">Cell cycle</keyword>
<evidence type="ECO:0000256" key="15">
    <source>
        <dbReference type="SAM" id="MobiDB-lite"/>
    </source>
</evidence>
<reference evidence="19 20" key="1">
    <citation type="submission" date="2020-12" db="EMBL/GenBank/DDBJ databases">
        <authorList>
            <person name="Zhou J."/>
        </authorList>
    </citation>
    <scope>NUCLEOTIDE SEQUENCE [LARGE SCALE GENOMIC DNA]</scope>
    <source>
        <strain evidence="19 20">CCUG 61299</strain>
    </source>
</reference>
<dbReference type="EC" id="6.3.2.8" evidence="3 14"/>
<name>A0A7T7S272_9ACTO</name>
<dbReference type="Gene3D" id="3.90.190.20">
    <property type="entry name" value="Mur ligase, C-terminal domain"/>
    <property type="match status" value="1"/>
</dbReference>
<evidence type="ECO:0000256" key="7">
    <source>
        <dbReference type="ARBA" id="ARBA00022741"/>
    </source>
</evidence>
<dbReference type="InterPro" id="IPR036615">
    <property type="entry name" value="Mur_ligase_C_dom_sf"/>
</dbReference>
<sequence length="514" mass="52753">MTKENLMDDREQPRPLAGQHFHLIGVGGAGMSVVAELLAARGAAVTGSDAHASQAVERLSAAGVAVHVGHDAAAVPPAAVVVVSTAIKESNPELAVARARGQQVLHRSQALALAAEGRDFVAVAGAHGKTTTSGMLAEALLHAGADPSFAIGGVVSALGTGAHLGAGRAFVAEADESDRSFLNYRPRVEVVTNVEPDHLDNYASTEDFEGAFRDFAGRLVPGGLLVACADDPGALRLARAAAATGTRVQTFGTVPAEQLPGGPVGEGHVLLTVLGSRDDGTSAQLLLQLGDALTGPVDLELSVPGTHVALDAAGAWAAGLELGVEPEQMARCLGVFGGTKRRFEDRGEVAGVRVVDDYAHHPTEIEALMRTARAVATARGGRVLALFQPHLFSRTQGFAERFGAALAQADLVVVTDVYPARERAEDFPGVDGATVVAHLPAGRGVFVPGRQEAARQVAALARPGDLLLTIGAGDVTELGPVVLAELADRSDLAGRSDLAVRAEPDPADRPQAGA</sequence>
<evidence type="ECO:0000256" key="11">
    <source>
        <dbReference type="ARBA" id="ARBA00023306"/>
    </source>
</evidence>
<evidence type="ECO:0000313" key="19">
    <source>
        <dbReference type="EMBL" id="QQM68038.1"/>
    </source>
</evidence>
<keyword evidence="8 14" id="KW-0067">ATP-binding</keyword>
<dbReference type="Gene3D" id="3.40.50.720">
    <property type="entry name" value="NAD(P)-binding Rossmann-like Domain"/>
    <property type="match status" value="1"/>
</dbReference>
<evidence type="ECO:0000256" key="1">
    <source>
        <dbReference type="ARBA" id="ARBA00004496"/>
    </source>
</evidence>
<dbReference type="HAMAP" id="MF_00046">
    <property type="entry name" value="MurC"/>
    <property type="match status" value="1"/>
</dbReference>
<evidence type="ECO:0000256" key="3">
    <source>
        <dbReference type="ARBA" id="ARBA00012211"/>
    </source>
</evidence>
<feature type="domain" description="Mur ligase N-terminal catalytic" evidence="16">
    <location>
        <begin position="20"/>
        <end position="116"/>
    </location>
</feature>
<dbReference type="NCBIfam" id="TIGR01082">
    <property type="entry name" value="murC"/>
    <property type="match status" value="1"/>
</dbReference>
<dbReference type="GO" id="GO:0051301">
    <property type="term" value="P:cell division"/>
    <property type="evidence" value="ECO:0007669"/>
    <property type="project" value="UniProtKB-KW"/>
</dbReference>
<dbReference type="EMBL" id="CP066802">
    <property type="protein sequence ID" value="QQM68038.1"/>
    <property type="molecule type" value="Genomic_DNA"/>
</dbReference>
<comment type="subcellular location">
    <subcellularLocation>
        <location evidence="1 14">Cytoplasm</location>
    </subcellularLocation>
</comment>
<evidence type="ECO:0000259" key="16">
    <source>
        <dbReference type="Pfam" id="PF01225"/>
    </source>
</evidence>
<keyword evidence="7 14" id="KW-0547">Nucleotide-binding</keyword>
<comment type="similarity">
    <text evidence="14">Belongs to the MurCDEF family.</text>
</comment>
<evidence type="ECO:0000256" key="8">
    <source>
        <dbReference type="ARBA" id="ARBA00022840"/>
    </source>
</evidence>
<accession>A0A7T7S272</accession>
<dbReference type="GO" id="GO:0009252">
    <property type="term" value="P:peptidoglycan biosynthetic process"/>
    <property type="evidence" value="ECO:0007669"/>
    <property type="project" value="UniProtKB-UniRule"/>
</dbReference>
<dbReference type="Pfam" id="PF02875">
    <property type="entry name" value="Mur_ligase_C"/>
    <property type="match status" value="1"/>
</dbReference>
<evidence type="ECO:0000256" key="14">
    <source>
        <dbReference type="HAMAP-Rule" id="MF_00046"/>
    </source>
</evidence>
<keyword evidence="4 14" id="KW-0963">Cytoplasm</keyword>
<dbReference type="KEGG" id="awe:JG540_04115"/>
<dbReference type="Pfam" id="PF01225">
    <property type="entry name" value="Mur_ligase"/>
    <property type="match status" value="1"/>
</dbReference>